<dbReference type="Gene3D" id="3.30.930.10">
    <property type="entry name" value="Bira Bifunctional Protein, Domain 2"/>
    <property type="match status" value="1"/>
</dbReference>
<dbReference type="RefSeq" id="WP_065061155.1">
    <property type="nucleotide sequence ID" value="NZ_CADFGN010000003.1"/>
</dbReference>
<evidence type="ECO:0000313" key="2">
    <source>
        <dbReference type="EMBL" id="SEK09068.1"/>
    </source>
</evidence>
<feature type="domain" description="BPL/LPL catalytic" evidence="1">
    <location>
        <begin position="37"/>
        <end position="232"/>
    </location>
</feature>
<dbReference type="Proteomes" id="UP000183529">
    <property type="component" value="Unassembled WGS sequence"/>
</dbReference>
<name>A0A1A5X9X7_9BURK</name>
<evidence type="ECO:0000313" key="3">
    <source>
        <dbReference type="Proteomes" id="UP000183529"/>
    </source>
</evidence>
<dbReference type="PANTHER" id="PTHR43679">
    <property type="entry name" value="OCTANOYLTRANSFERASE LIPM-RELATED"/>
    <property type="match status" value="1"/>
</dbReference>
<dbReference type="Gene3D" id="3.30.390.50">
    <property type="entry name" value="CO dehydrogenase flavoprotein, C-terminal domain"/>
    <property type="match status" value="1"/>
</dbReference>
<dbReference type="Pfam" id="PF21948">
    <property type="entry name" value="LplA-B_cat"/>
    <property type="match status" value="1"/>
</dbReference>
<keyword evidence="2" id="KW-0436">Ligase</keyword>
<dbReference type="AlphaFoldDB" id="A0A1A5X9X7"/>
<evidence type="ECO:0000259" key="1">
    <source>
        <dbReference type="PROSITE" id="PS51733"/>
    </source>
</evidence>
<gene>
    <name evidence="2" type="ORF">SAMN05216550_11798</name>
</gene>
<comment type="caution">
    <text evidence="2">The sequence shown here is derived from an EMBL/GenBank/DDBJ whole genome shotgun (WGS) entry which is preliminary data.</text>
</comment>
<proteinExistence type="predicted"/>
<sequence length="389" mass="42038">MNAKTAASPWRYVVGGHSYADFSTSVSPAVERAVAERRAPPTVLLNVFNSDSITVGVNEDPNQVLDLPFCRENNVLVRRRVSSGGAIYAGSGSAFLALYLPVDLPGVPSTAAQAFPTVLGHVAEALREVFGLAAAYRPLNDVEIDGRKLVATSLKIESGVLTFRILLNVKAIDTAIAARAMPMAPEKVKDKKHKDLGSRYTYLEQELGRAVSEAELRAWVEACVRRIFGDIALEAGELNADERAFAQQYESELIDDGWFHQKSEATRYGPHAREGDRVVRGREKAPAGLIWLSLLVRGGVVQRAIVNGDWHPRPLRSVDWLEDGFAGLAATRDACGQHIEAFLAREDVEFAGVEPVHLLTALDKALAELAGSAASSGDRVREDSAGATA</sequence>
<dbReference type="PROSITE" id="PS51733">
    <property type="entry name" value="BPL_LPL_CATALYTIC"/>
    <property type="match status" value="1"/>
</dbReference>
<organism evidence="2 3">
    <name type="scientific">Paraburkholderia tropica</name>
    <dbReference type="NCBI Taxonomy" id="92647"/>
    <lineage>
        <taxon>Bacteria</taxon>
        <taxon>Pseudomonadati</taxon>
        <taxon>Pseudomonadota</taxon>
        <taxon>Betaproteobacteria</taxon>
        <taxon>Burkholderiales</taxon>
        <taxon>Burkholderiaceae</taxon>
        <taxon>Paraburkholderia</taxon>
    </lineage>
</organism>
<protein>
    <submittedName>
        <fullName evidence="2">Lipoate-protein ligase A</fullName>
    </submittedName>
</protein>
<accession>A0A1A5X9X7</accession>
<dbReference type="InterPro" id="IPR004143">
    <property type="entry name" value="BPL_LPL_catalytic"/>
</dbReference>
<dbReference type="OrthoDB" id="9787898at2"/>
<dbReference type="InterPro" id="IPR045864">
    <property type="entry name" value="aa-tRNA-synth_II/BPL/LPL"/>
</dbReference>
<dbReference type="InterPro" id="IPR050664">
    <property type="entry name" value="Octanoyltrans_LipM/LipL"/>
</dbReference>
<reference evidence="2 3" key="1">
    <citation type="submission" date="2016-10" db="EMBL/GenBank/DDBJ databases">
        <authorList>
            <person name="Varghese N."/>
            <person name="Submissions S."/>
        </authorList>
    </citation>
    <scope>NUCLEOTIDE SEQUENCE [LARGE SCALE GENOMIC DNA]</scope>
    <source>
        <strain evidence="2 3">LMG 22274</strain>
    </source>
</reference>
<dbReference type="SUPFAM" id="SSF55681">
    <property type="entry name" value="Class II aaRS and biotin synthetases"/>
    <property type="match status" value="1"/>
</dbReference>
<dbReference type="PANTHER" id="PTHR43679:SF2">
    <property type="entry name" value="OCTANOYL-[GCVH]:PROTEIN N-OCTANOYLTRANSFERASE"/>
    <property type="match status" value="1"/>
</dbReference>
<dbReference type="GO" id="GO:0016874">
    <property type="term" value="F:ligase activity"/>
    <property type="evidence" value="ECO:0007669"/>
    <property type="project" value="UniProtKB-KW"/>
</dbReference>
<dbReference type="EMBL" id="FNZM01000017">
    <property type="protein sequence ID" value="SEK09068.1"/>
    <property type="molecule type" value="Genomic_DNA"/>
</dbReference>